<dbReference type="SUPFAM" id="SSF52540">
    <property type="entry name" value="P-loop containing nucleoside triphosphate hydrolases"/>
    <property type="match status" value="1"/>
</dbReference>
<dbReference type="AlphaFoldDB" id="A0A2H1FEM8"/>
<dbReference type="Gene3D" id="3.40.50.300">
    <property type="entry name" value="P-loop containing nucleotide triphosphate hydrolases"/>
    <property type="match status" value="1"/>
</dbReference>
<sequence length="773" mass="88492">MDTILINQNINRDQWFMLVDPHGTLAQDVLRMIPESKKDRVIYISLDTVRLWGKIVKINPLEVKSGSDRYVVAMNLVNALRNIYHDSWGPQLEALLRNGANALVEIEDSTLRDLVKIITDERMRSVFMNKVANRDVRHFWNVLFPQQYQKDAGRSAYNKLDKILSTPQVAAILDTAKSTIDFGDIMESDKWVIVDLSSGGSDDVISFLGTILINMVYVEARKRFGRPVGTTRSFFMYVDEAHLFAPFALRELLNTMRKANMKVTIATQTINTFPREFAKEISALVRTLVCFKVDLETANMFKTVMPVSVEQLTSMTQGRFAFYSQGNPQHTGLLMALPIVDRRKDWKELARYSVEKYGEPTSLQRYVMPTKSQHPSPQVTPLEATILLLLYNENRDMTKDEIYEFVYKMFPVNKRDVFSKLDDILVNQLHLVERKNTIFNDGGDKLAISYVLSGLAYNSFFSQTAIGRRAGSPLHQATIFLIMNMQQKTFKFCIPDLGDRAEQRPDLLIFELQRRKASKEITYDPLYWSEKIIAVEVEIDPTKHESQVVENFRKNFELGYDVWFIVFSDKHKQYVVDAMNKNNIARQFYNIAIIMPDVVGRLGNIHDNFISCLTGEELMVYNILKGSGTAQSIDYKAEFSACDVMKILWKLEQNGVTERGGIETKNAKFDLEGKNIAQAKRQECLISPGKDEKLGENLDSHNLEAEQKNDTAVLSDTKDKKPAGFDFSKLSDRGLKDLVLDLECGTFAKTLLENRGNYVYVKNGKVITRKKQR</sequence>
<gene>
    <name evidence="1" type="ORF">NCS_11039</name>
</gene>
<dbReference type="CDD" id="cd01127">
    <property type="entry name" value="TrwB_TraG_TraD_VirD4"/>
    <property type="match status" value="1"/>
</dbReference>
<evidence type="ECO:0000313" key="2">
    <source>
        <dbReference type="Proteomes" id="UP000230607"/>
    </source>
</evidence>
<reference evidence="2" key="1">
    <citation type="submission" date="2017-03" db="EMBL/GenBank/DDBJ databases">
        <authorList>
            <person name="Herbold C."/>
        </authorList>
    </citation>
    <scope>NUCLEOTIDE SEQUENCE [LARGE SCALE GENOMIC DNA]</scope>
</reference>
<accession>A0A2H1FEM8</accession>
<name>A0A2H1FEM8_9ARCH</name>
<dbReference type="OrthoDB" id="107033at2157"/>
<proteinExistence type="predicted"/>
<protein>
    <submittedName>
        <fullName evidence="1">Uncharacterized protein</fullName>
    </submittedName>
</protein>
<evidence type="ECO:0000313" key="1">
    <source>
        <dbReference type="EMBL" id="SMH71232.1"/>
    </source>
</evidence>
<dbReference type="InterPro" id="IPR027417">
    <property type="entry name" value="P-loop_NTPase"/>
</dbReference>
<organism evidence="1 2">
    <name type="scientific">Candidatus Nitrosotalea okcheonensis</name>
    <dbReference type="NCBI Taxonomy" id="1903276"/>
    <lineage>
        <taxon>Archaea</taxon>
        <taxon>Nitrososphaerota</taxon>
        <taxon>Nitrososphaeria</taxon>
        <taxon>Nitrosotaleales</taxon>
        <taxon>Nitrosotaleaceae</taxon>
        <taxon>Nitrosotalea</taxon>
    </lineage>
</organism>
<keyword evidence="2" id="KW-1185">Reference proteome</keyword>
<dbReference type="RefSeq" id="WP_157927238.1">
    <property type="nucleotide sequence ID" value="NZ_LT841358.1"/>
</dbReference>
<dbReference type="Proteomes" id="UP000230607">
    <property type="component" value="Chromosome 1"/>
</dbReference>
<dbReference type="EMBL" id="LT841358">
    <property type="protein sequence ID" value="SMH71232.1"/>
    <property type="molecule type" value="Genomic_DNA"/>
</dbReference>